<dbReference type="EMBL" id="RBII01000002">
    <property type="protein sequence ID" value="RKQ68959.1"/>
    <property type="molecule type" value="Genomic_DNA"/>
</dbReference>
<reference evidence="1 2" key="1">
    <citation type="submission" date="2018-10" db="EMBL/GenBank/DDBJ databases">
        <title>Genomic Encyclopedia of Type Strains, Phase IV (KMG-IV): sequencing the most valuable type-strain genomes for metagenomic binning, comparative biology and taxonomic classification.</title>
        <authorList>
            <person name="Goeker M."/>
        </authorList>
    </citation>
    <scope>NUCLEOTIDE SEQUENCE [LARGE SCALE GENOMIC DNA]</scope>
    <source>
        <strain evidence="1 2">DSM 22008</strain>
    </source>
</reference>
<dbReference type="Proteomes" id="UP000282211">
    <property type="component" value="Unassembled WGS sequence"/>
</dbReference>
<comment type="caution">
    <text evidence="1">The sequence shown here is derived from an EMBL/GenBank/DDBJ whole genome shotgun (WGS) entry which is preliminary data.</text>
</comment>
<dbReference type="AlphaFoldDB" id="A0A420WD59"/>
<evidence type="ECO:0000313" key="1">
    <source>
        <dbReference type="EMBL" id="RKQ68959.1"/>
    </source>
</evidence>
<gene>
    <name evidence="1" type="ORF">DES40_1735</name>
</gene>
<evidence type="ECO:0000313" key="2">
    <source>
        <dbReference type="Proteomes" id="UP000282211"/>
    </source>
</evidence>
<sequence>MKCLELTDFEVDVLRDIRGDYRMPADQREARERVCLSLWERGYVRFGEMQLTDKASAVLQAVGGPKCSASCKGAECAVCALGECPPLLDARPDPPHMPPEFEEPCERIYRFLAGRSAHKDMNLRRIVRAAFYAGCVANARATRSVAGSIGSDDVAEIQGGFQGGFQGELL</sequence>
<dbReference type="InParanoid" id="A0A420WD59"/>
<proteinExistence type="predicted"/>
<name>A0A420WD59_9PROT</name>
<accession>A0A420WD59</accession>
<organism evidence="1 2">
    <name type="scientific">Litorimonas taeanensis</name>
    <dbReference type="NCBI Taxonomy" id="568099"/>
    <lineage>
        <taxon>Bacteria</taxon>
        <taxon>Pseudomonadati</taxon>
        <taxon>Pseudomonadota</taxon>
        <taxon>Alphaproteobacteria</taxon>
        <taxon>Maricaulales</taxon>
        <taxon>Robiginitomaculaceae</taxon>
    </lineage>
</organism>
<keyword evidence="2" id="KW-1185">Reference proteome</keyword>
<protein>
    <submittedName>
        <fullName evidence="1">Uncharacterized protein</fullName>
    </submittedName>
</protein>
<dbReference type="RefSeq" id="WP_121100810.1">
    <property type="nucleotide sequence ID" value="NZ_RBII01000002.1"/>
</dbReference>